<dbReference type="Proteomes" id="UP001244207">
    <property type="component" value="Unassembled WGS sequence"/>
</dbReference>
<evidence type="ECO:0000313" key="1">
    <source>
        <dbReference type="EMBL" id="KAK1730662.1"/>
    </source>
</evidence>
<organism evidence="1 2">
    <name type="scientific">Glomerella acutata</name>
    <name type="common">Colletotrichum acutatum</name>
    <dbReference type="NCBI Taxonomy" id="27357"/>
    <lineage>
        <taxon>Eukaryota</taxon>
        <taxon>Fungi</taxon>
        <taxon>Dikarya</taxon>
        <taxon>Ascomycota</taxon>
        <taxon>Pezizomycotina</taxon>
        <taxon>Sordariomycetes</taxon>
        <taxon>Hypocreomycetidae</taxon>
        <taxon>Glomerellales</taxon>
        <taxon>Glomerellaceae</taxon>
        <taxon>Colletotrichum</taxon>
        <taxon>Colletotrichum acutatum species complex</taxon>
    </lineage>
</organism>
<keyword evidence="2" id="KW-1185">Reference proteome</keyword>
<protein>
    <submittedName>
        <fullName evidence="1">Uncharacterized protein</fullName>
    </submittedName>
</protein>
<dbReference type="GeneID" id="85396660"/>
<name>A0AAD8XNQ1_GLOAC</name>
<comment type="caution">
    <text evidence="1">The sequence shown here is derived from an EMBL/GenBank/DDBJ whole genome shotgun (WGS) entry which is preliminary data.</text>
</comment>
<sequence>MEHFRKLWKLFLPGLLASVERRGSLINQMDEVSFEFSKNAEGEWCCQSFSALEKFIQVVEDAGIAPLLIPPKPSRLVWHSSTLRVETAVPRNLRLGVVSVNSSRGDTYFLYSVFFSRRTLEEAGKVVRKGILKRKRWQSSPKKLVNFRDATRTPESVIP</sequence>
<dbReference type="EMBL" id="JAHMHS010000006">
    <property type="protein sequence ID" value="KAK1730662.1"/>
    <property type="molecule type" value="Genomic_DNA"/>
</dbReference>
<accession>A0AAD8XNQ1</accession>
<proteinExistence type="predicted"/>
<evidence type="ECO:0000313" key="2">
    <source>
        <dbReference type="Proteomes" id="UP001244207"/>
    </source>
</evidence>
<gene>
    <name evidence="1" type="ORF">BDZ83DRAFT_726473</name>
</gene>
<dbReference type="RefSeq" id="XP_060370717.1">
    <property type="nucleotide sequence ID" value="XM_060512762.1"/>
</dbReference>
<reference evidence="1" key="1">
    <citation type="submission" date="2021-12" db="EMBL/GenBank/DDBJ databases">
        <title>Comparative genomics, transcriptomics and evolutionary studies reveal genomic signatures of adaptation to plant cell wall in hemibiotrophic fungi.</title>
        <authorList>
            <consortium name="DOE Joint Genome Institute"/>
            <person name="Baroncelli R."/>
            <person name="Diaz J.F."/>
            <person name="Benocci T."/>
            <person name="Peng M."/>
            <person name="Battaglia E."/>
            <person name="Haridas S."/>
            <person name="Andreopoulos W."/>
            <person name="Labutti K."/>
            <person name="Pangilinan J."/>
            <person name="Floch G.L."/>
            <person name="Makela M.R."/>
            <person name="Henrissat B."/>
            <person name="Grigoriev I.V."/>
            <person name="Crouch J.A."/>
            <person name="De Vries R.P."/>
            <person name="Sukno S.A."/>
            <person name="Thon M.R."/>
        </authorList>
    </citation>
    <scope>NUCLEOTIDE SEQUENCE</scope>
    <source>
        <strain evidence="1">CBS 112980</strain>
    </source>
</reference>
<dbReference type="AlphaFoldDB" id="A0AAD8XNQ1"/>